<dbReference type="Pfam" id="PF07330">
    <property type="entry name" value="DUF1467"/>
    <property type="match status" value="1"/>
</dbReference>
<name>A0A839SU58_9PROT</name>
<gene>
    <name evidence="2" type="ORF">FHR98_002164</name>
</gene>
<evidence type="ECO:0000313" key="3">
    <source>
        <dbReference type="Proteomes" id="UP000581135"/>
    </source>
</evidence>
<keyword evidence="1" id="KW-0812">Transmembrane</keyword>
<comment type="caution">
    <text evidence="2">The sequence shown here is derived from an EMBL/GenBank/DDBJ whole genome shotgun (WGS) entry which is preliminary data.</text>
</comment>
<organism evidence="2 3">
    <name type="scientific">Limibacillus halophilus</name>
    <dbReference type="NCBI Taxonomy" id="1579333"/>
    <lineage>
        <taxon>Bacteria</taxon>
        <taxon>Pseudomonadati</taxon>
        <taxon>Pseudomonadota</taxon>
        <taxon>Alphaproteobacteria</taxon>
        <taxon>Rhodospirillales</taxon>
        <taxon>Rhodovibrionaceae</taxon>
        <taxon>Limibacillus</taxon>
    </lineage>
</organism>
<protein>
    <submittedName>
        <fullName evidence="2">Putative secreted protein</fullName>
    </submittedName>
</protein>
<keyword evidence="1" id="KW-0472">Membrane</keyword>
<feature type="transmembrane region" description="Helical" evidence="1">
    <location>
        <begin position="6"/>
        <end position="26"/>
    </location>
</feature>
<dbReference type="InterPro" id="IPR009935">
    <property type="entry name" value="DUF1467"/>
</dbReference>
<feature type="transmembrane region" description="Helical" evidence="1">
    <location>
        <begin position="46"/>
        <end position="68"/>
    </location>
</feature>
<keyword evidence="1" id="KW-1133">Transmembrane helix</keyword>
<dbReference type="Proteomes" id="UP000581135">
    <property type="component" value="Unassembled WGS sequence"/>
</dbReference>
<keyword evidence="3" id="KW-1185">Reference proteome</keyword>
<evidence type="ECO:0000256" key="1">
    <source>
        <dbReference type="SAM" id="Phobius"/>
    </source>
</evidence>
<dbReference type="EMBL" id="JACHXA010000005">
    <property type="protein sequence ID" value="MBB3065868.1"/>
    <property type="molecule type" value="Genomic_DNA"/>
</dbReference>
<proteinExistence type="predicted"/>
<evidence type="ECO:0000313" key="2">
    <source>
        <dbReference type="EMBL" id="MBB3065868.1"/>
    </source>
</evidence>
<dbReference type="RefSeq" id="WP_183416684.1">
    <property type="nucleotide sequence ID" value="NZ_JACHXA010000005.1"/>
</dbReference>
<reference evidence="2 3" key="1">
    <citation type="submission" date="2020-08" db="EMBL/GenBank/DDBJ databases">
        <title>Genomic Encyclopedia of Type Strains, Phase III (KMG-III): the genomes of soil and plant-associated and newly described type strains.</title>
        <authorList>
            <person name="Whitman W."/>
        </authorList>
    </citation>
    <scope>NUCLEOTIDE SEQUENCE [LARGE SCALE GENOMIC DNA]</scope>
    <source>
        <strain evidence="2 3">CECT 8803</strain>
    </source>
</reference>
<sequence length="78" mass="8960">MTTVTAIVLYFIIWWVVLFAVLPWGVHRAKNPEVGHDPGAPERPMLVRKVVATSLITLILWGILYYLIDNNILVFRDL</sequence>
<dbReference type="AlphaFoldDB" id="A0A839SU58"/>
<accession>A0A839SU58</accession>